<feature type="transmembrane region" description="Helical" evidence="10">
    <location>
        <begin position="467"/>
        <end position="486"/>
    </location>
</feature>
<keyword evidence="4 10" id="KW-0926">Vacuole</keyword>
<comment type="function">
    <text evidence="10">Vacuolar effluxer which mediate the efflux of amino acids resulting from autophagic degradation. The release of autophagic amino acids allows the maintenance of protein synthesis and viability during nitrogen starvation.</text>
</comment>
<evidence type="ECO:0000313" key="13">
    <source>
        <dbReference type="Proteomes" id="UP000244722"/>
    </source>
</evidence>
<gene>
    <name evidence="12" type="ORF">B9Z19DRAFT_1087266</name>
</gene>
<evidence type="ECO:0000256" key="3">
    <source>
        <dbReference type="ARBA" id="ARBA00022448"/>
    </source>
</evidence>
<organism evidence="12 13">
    <name type="scientific">Tuber borchii</name>
    <name type="common">White truffle</name>
    <dbReference type="NCBI Taxonomy" id="42251"/>
    <lineage>
        <taxon>Eukaryota</taxon>
        <taxon>Fungi</taxon>
        <taxon>Dikarya</taxon>
        <taxon>Ascomycota</taxon>
        <taxon>Pezizomycotina</taxon>
        <taxon>Pezizomycetes</taxon>
        <taxon>Pezizales</taxon>
        <taxon>Tuberaceae</taxon>
        <taxon>Tuber</taxon>
    </lineage>
</organism>
<feature type="region of interest" description="Disordered" evidence="11">
    <location>
        <begin position="1"/>
        <end position="56"/>
    </location>
</feature>
<feature type="transmembrane region" description="Helical" evidence="10">
    <location>
        <begin position="182"/>
        <end position="200"/>
    </location>
</feature>
<keyword evidence="7 10" id="KW-1133">Transmembrane helix</keyword>
<dbReference type="AlphaFoldDB" id="A0A2T6ZN53"/>
<evidence type="ECO:0000256" key="8">
    <source>
        <dbReference type="ARBA" id="ARBA00023006"/>
    </source>
</evidence>
<comment type="similarity">
    <text evidence="2 10">Belongs to the ATG22 family.</text>
</comment>
<dbReference type="InterPro" id="IPR036259">
    <property type="entry name" value="MFS_trans_sf"/>
</dbReference>
<evidence type="ECO:0000256" key="1">
    <source>
        <dbReference type="ARBA" id="ARBA00004128"/>
    </source>
</evidence>
<evidence type="ECO:0000256" key="9">
    <source>
        <dbReference type="ARBA" id="ARBA00023136"/>
    </source>
</evidence>
<dbReference type="PANTHER" id="PTHR23519">
    <property type="entry name" value="AUTOPHAGY-RELATED PROTEIN 22"/>
    <property type="match status" value="1"/>
</dbReference>
<dbReference type="PANTHER" id="PTHR23519:SF1">
    <property type="entry name" value="AUTOPHAGY-RELATED PROTEIN 22"/>
    <property type="match status" value="1"/>
</dbReference>
<name>A0A2T6ZN53_TUBBO</name>
<dbReference type="Pfam" id="PF11700">
    <property type="entry name" value="ATG22"/>
    <property type="match status" value="1"/>
</dbReference>
<keyword evidence="5 10" id="KW-0812">Transmembrane</keyword>
<dbReference type="GO" id="GO:0006914">
    <property type="term" value="P:autophagy"/>
    <property type="evidence" value="ECO:0007669"/>
    <property type="project" value="UniProtKB-KW"/>
</dbReference>
<reference evidence="12 13" key="1">
    <citation type="submission" date="2017-04" db="EMBL/GenBank/DDBJ databases">
        <title>Draft genome sequence of Tuber borchii Vittad., a whitish edible truffle.</title>
        <authorList>
            <consortium name="DOE Joint Genome Institute"/>
            <person name="Murat C."/>
            <person name="Kuo A."/>
            <person name="Barry K.W."/>
            <person name="Clum A."/>
            <person name="Dockter R.B."/>
            <person name="Fauchery L."/>
            <person name="Iotti M."/>
            <person name="Kohler A."/>
            <person name="Labutti K."/>
            <person name="Lindquist E.A."/>
            <person name="Lipzen A."/>
            <person name="Ohm R.A."/>
            <person name="Wang M."/>
            <person name="Grigoriev I.V."/>
            <person name="Zambonelli A."/>
            <person name="Martin F.M."/>
        </authorList>
    </citation>
    <scope>NUCLEOTIDE SEQUENCE [LARGE SCALE GENOMIC DNA]</scope>
    <source>
        <strain evidence="12 13">Tbo3840</strain>
    </source>
</reference>
<keyword evidence="3 10" id="KW-0813">Transport</keyword>
<keyword evidence="13" id="KW-1185">Reference proteome</keyword>
<evidence type="ECO:0000256" key="11">
    <source>
        <dbReference type="SAM" id="MobiDB-lite"/>
    </source>
</evidence>
<keyword evidence="9 10" id="KW-0472">Membrane</keyword>
<dbReference type="InterPro" id="IPR044738">
    <property type="entry name" value="Atg22"/>
</dbReference>
<dbReference type="GO" id="GO:0005774">
    <property type="term" value="C:vacuolar membrane"/>
    <property type="evidence" value="ECO:0007669"/>
    <property type="project" value="UniProtKB-SubCell"/>
</dbReference>
<dbReference type="Gene3D" id="1.20.1250.20">
    <property type="entry name" value="MFS general substrate transporter like domains"/>
    <property type="match status" value="1"/>
</dbReference>
<dbReference type="EMBL" id="NESQ01000169">
    <property type="protein sequence ID" value="PUU76917.1"/>
    <property type="molecule type" value="Genomic_DNA"/>
</dbReference>
<evidence type="ECO:0000256" key="2">
    <source>
        <dbReference type="ARBA" id="ARBA00006978"/>
    </source>
</evidence>
<comment type="subcellular location">
    <subcellularLocation>
        <location evidence="1 10">Vacuole membrane</location>
        <topology evidence="1 10">Multi-pass membrane protein</topology>
    </subcellularLocation>
</comment>
<feature type="transmembrane region" description="Helical" evidence="10">
    <location>
        <begin position="435"/>
        <end position="455"/>
    </location>
</feature>
<feature type="transmembrane region" description="Helical" evidence="10">
    <location>
        <begin position="150"/>
        <end position="170"/>
    </location>
</feature>
<dbReference type="GO" id="GO:0032974">
    <property type="term" value="P:amino acid transmembrane export from vacuole"/>
    <property type="evidence" value="ECO:0007669"/>
    <property type="project" value="InterPro"/>
</dbReference>
<feature type="transmembrane region" description="Helical" evidence="10">
    <location>
        <begin position="401"/>
        <end position="423"/>
    </location>
</feature>
<keyword evidence="6 10" id="KW-0029">Amino-acid transport</keyword>
<feature type="transmembrane region" description="Helical" evidence="10">
    <location>
        <begin position="70"/>
        <end position="93"/>
    </location>
</feature>
<dbReference type="InterPro" id="IPR050495">
    <property type="entry name" value="ATG22/LtaA_families"/>
</dbReference>
<evidence type="ECO:0000256" key="10">
    <source>
        <dbReference type="RuleBase" id="RU363073"/>
    </source>
</evidence>
<protein>
    <recommendedName>
        <fullName evidence="10">Autophagy-related protein</fullName>
    </recommendedName>
</protein>
<sequence length="622" mass="66774">MVPRYQALLDPDSEDADDERSFSDADDDDDYPSNIPRHLQRHPLRHPLTPTPQFIGQDVRTTSRKELLGWYWYAWAAEVFVVCGVGSFIPVTLEQLARENGVLLSDKSTPCGSSSGPGPGLGPGAGGIEDGQAGQCVIYLLGWEMNTASFAMYTFSLSVLLQSLIIVSMSGAADHGAYRKRLLLVFAAVGSLSTMGFITVSTKYYLFAALWAILGNIGFGASYVLLNAFLPVLVRHHPKLVYEEPLVRATTTISVRSPDSDEDQSLLAYQEPLYGDGRTSGALALSTQISGIGIAVGYTAAVILQIFAIVLVLLTGSTTWSLQLVLFSIGAWWLIFTIPTAVWLEPRPGPPLPPLPRPALNGSPPGPTSLVVDDRSWWGYVKYAWVGLGKTIMRARRLKDVMLFLAAWFLVSDGVATVSGTAVLFAKTNLKMKPAALALISVISTISGVGGAFAWPKIAQTFNRTPSQTILICILVFEFIPLYGLLGFIPAVQRSGIGGLTSPAEMYGLGAVYGFVLGGVSGYCRSVFGELIPPGFEAAFYALYAVTDKGSSIFGPAIVGALTDHYGDIRVAFWFLAVLLALPIPLIAAVNVDRGKHEGKILAEEELKIPLPNPPSSPNGVV</sequence>
<proteinExistence type="inferred from homology"/>
<feature type="compositionally biased region" description="Acidic residues" evidence="11">
    <location>
        <begin position="11"/>
        <end position="31"/>
    </location>
</feature>
<evidence type="ECO:0000313" key="12">
    <source>
        <dbReference type="EMBL" id="PUU76917.1"/>
    </source>
</evidence>
<feature type="transmembrane region" description="Helical" evidence="10">
    <location>
        <begin position="206"/>
        <end position="230"/>
    </location>
</feature>
<evidence type="ECO:0000256" key="4">
    <source>
        <dbReference type="ARBA" id="ARBA00022554"/>
    </source>
</evidence>
<accession>A0A2T6ZN53</accession>
<comment type="caution">
    <text evidence="12">The sequence shown here is derived from an EMBL/GenBank/DDBJ whole genome shotgun (WGS) entry which is preliminary data.</text>
</comment>
<feature type="transmembrane region" description="Helical" evidence="10">
    <location>
        <begin position="540"/>
        <end position="559"/>
    </location>
</feature>
<dbReference type="InterPro" id="IPR024671">
    <property type="entry name" value="Atg22-like"/>
</dbReference>
<dbReference type="Proteomes" id="UP000244722">
    <property type="component" value="Unassembled WGS sequence"/>
</dbReference>
<evidence type="ECO:0000256" key="5">
    <source>
        <dbReference type="ARBA" id="ARBA00022692"/>
    </source>
</evidence>
<evidence type="ECO:0000256" key="6">
    <source>
        <dbReference type="ARBA" id="ARBA00022970"/>
    </source>
</evidence>
<feature type="transmembrane region" description="Helical" evidence="10">
    <location>
        <begin position="571"/>
        <end position="592"/>
    </location>
</feature>
<dbReference type="CDD" id="cd17483">
    <property type="entry name" value="MFS_Atg22_like"/>
    <property type="match status" value="1"/>
</dbReference>
<evidence type="ECO:0000256" key="7">
    <source>
        <dbReference type="ARBA" id="ARBA00022989"/>
    </source>
</evidence>
<feature type="transmembrane region" description="Helical" evidence="10">
    <location>
        <begin position="320"/>
        <end position="344"/>
    </location>
</feature>
<feature type="transmembrane region" description="Helical" evidence="10">
    <location>
        <begin position="292"/>
        <end position="314"/>
    </location>
</feature>
<dbReference type="OrthoDB" id="192733at2759"/>
<dbReference type="SUPFAM" id="SSF103473">
    <property type="entry name" value="MFS general substrate transporter"/>
    <property type="match status" value="1"/>
</dbReference>
<keyword evidence="8 10" id="KW-0072">Autophagy</keyword>
<dbReference type="STRING" id="42251.A0A2T6ZN53"/>
<feature type="transmembrane region" description="Helical" evidence="10">
    <location>
        <begin position="506"/>
        <end position="528"/>
    </location>
</feature>